<feature type="non-terminal residue" evidence="2">
    <location>
        <position position="100"/>
    </location>
</feature>
<gene>
    <name evidence="2" type="ORF">BLA29_014276</name>
</gene>
<evidence type="ECO:0000256" key="1">
    <source>
        <dbReference type="SAM" id="MobiDB-lite"/>
    </source>
</evidence>
<comment type="caution">
    <text evidence="2">The sequence shown here is derived from an EMBL/GenBank/DDBJ whole genome shotgun (WGS) entry which is preliminary data.</text>
</comment>
<accession>A0A1Y3BFS8</accession>
<protein>
    <submittedName>
        <fullName evidence="2">Uncharacterized protein</fullName>
    </submittedName>
</protein>
<keyword evidence="3" id="KW-1185">Reference proteome</keyword>
<evidence type="ECO:0000313" key="2">
    <source>
        <dbReference type="EMBL" id="OTF79780.1"/>
    </source>
</evidence>
<name>A0A1Y3BFS8_EURMA</name>
<sequence>MRAPRSDQDRNNAPRMRRDLPRGDSYISNSGGGYNDRRRYGDRDRIGGRRGYGDDNVTARYQDRGQRMGGGYDNNRNRYHSGGSDYLEWSKDDRDSDSKQ</sequence>
<reference evidence="2 3" key="1">
    <citation type="submission" date="2017-03" db="EMBL/GenBank/DDBJ databases">
        <title>Genome Survey of Euroglyphus maynei.</title>
        <authorList>
            <person name="Arlian L.G."/>
            <person name="Morgan M.S."/>
            <person name="Rider S.D."/>
        </authorList>
    </citation>
    <scope>NUCLEOTIDE SEQUENCE [LARGE SCALE GENOMIC DNA]</scope>
    <source>
        <strain evidence="2">Arlian Lab</strain>
        <tissue evidence="2">Whole body</tissue>
    </source>
</reference>
<feature type="compositionally biased region" description="Basic and acidic residues" evidence="1">
    <location>
        <begin position="35"/>
        <end position="53"/>
    </location>
</feature>
<feature type="compositionally biased region" description="Basic and acidic residues" evidence="1">
    <location>
        <begin position="1"/>
        <end position="22"/>
    </location>
</feature>
<feature type="region of interest" description="Disordered" evidence="1">
    <location>
        <begin position="1"/>
        <end position="100"/>
    </location>
</feature>
<proteinExistence type="predicted"/>
<organism evidence="2 3">
    <name type="scientific">Euroglyphus maynei</name>
    <name type="common">Mayne's house dust mite</name>
    <dbReference type="NCBI Taxonomy" id="6958"/>
    <lineage>
        <taxon>Eukaryota</taxon>
        <taxon>Metazoa</taxon>
        <taxon>Ecdysozoa</taxon>
        <taxon>Arthropoda</taxon>
        <taxon>Chelicerata</taxon>
        <taxon>Arachnida</taxon>
        <taxon>Acari</taxon>
        <taxon>Acariformes</taxon>
        <taxon>Sarcoptiformes</taxon>
        <taxon>Astigmata</taxon>
        <taxon>Psoroptidia</taxon>
        <taxon>Analgoidea</taxon>
        <taxon>Pyroglyphidae</taxon>
        <taxon>Pyroglyphinae</taxon>
        <taxon>Euroglyphus</taxon>
    </lineage>
</organism>
<dbReference type="AlphaFoldDB" id="A0A1Y3BFS8"/>
<feature type="compositionally biased region" description="Basic and acidic residues" evidence="1">
    <location>
        <begin position="88"/>
        <end position="100"/>
    </location>
</feature>
<dbReference type="EMBL" id="MUJZ01021432">
    <property type="protein sequence ID" value="OTF79780.1"/>
    <property type="molecule type" value="Genomic_DNA"/>
</dbReference>
<dbReference type="Proteomes" id="UP000194236">
    <property type="component" value="Unassembled WGS sequence"/>
</dbReference>
<evidence type="ECO:0000313" key="3">
    <source>
        <dbReference type="Proteomes" id="UP000194236"/>
    </source>
</evidence>